<name>A0A436ZUP2_ARTFL</name>
<dbReference type="EMBL" id="SAEB01000009">
    <property type="protein sequence ID" value="RVD82446.1"/>
    <property type="molecule type" value="Genomic_DNA"/>
</dbReference>
<feature type="region of interest" description="Disordered" evidence="1">
    <location>
        <begin position="110"/>
        <end position="155"/>
    </location>
</feature>
<evidence type="ECO:0000256" key="1">
    <source>
        <dbReference type="SAM" id="MobiDB-lite"/>
    </source>
</evidence>
<proteinExistence type="predicted"/>
<accession>A0A436ZUP2</accession>
<comment type="caution">
    <text evidence="2">The sequence shown here is derived from an EMBL/GenBank/DDBJ whole genome shotgun (WGS) entry which is preliminary data.</text>
</comment>
<gene>
    <name evidence="2" type="ORF">DFL_006873</name>
</gene>
<evidence type="ECO:0000313" key="2">
    <source>
        <dbReference type="EMBL" id="RVD82446.1"/>
    </source>
</evidence>
<keyword evidence="3" id="KW-1185">Reference proteome</keyword>
<dbReference type="VEuPathDB" id="FungiDB:DFL_006873"/>
<dbReference type="GeneID" id="93589184"/>
<feature type="region of interest" description="Disordered" evidence="1">
    <location>
        <begin position="68"/>
        <end position="88"/>
    </location>
</feature>
<evidence type="ECO:0000313" key="3">
    <source>
        <dbReference type="Proteomes" id="UP000283090"/>
    </source>
</evidence>
<dbReference type="OrthoDB" id="5418067at2759"/>
<reference evidence="2 3" key="1">
    <citation type="submission" date="2019-01" db="EMBL/GenBank/DDBJ databases">
        <title>Intercellular communication is required for trap formation in the nematode-trapping fungus Duddingtonia flagrans.</title>
        <authorList>
            <person name="Youssar L."/>
            <person name="Wernet V."/>
            <person name="Hensel N."/>
            <person name="Hildebrandt H.-G."/>
            <person name="Fischer R."/>
        </authorList>
    </citation>
    <scope>NUCLEOTIDE SEQUENCE [LARGE SCALE GENOMIC DNA]</scope>
    <source>
        <strain evidence="2 3">CBS H-5679</strain>
    </source>
</reference>
<protein>
    <submittedName>
        <fullName evidence="2">Uncharacterized protein</fullName>
    </submittedName>
</protein>
<organism evidence="2 3">
    <name type="scientific">Arthrobotrys flagrans</name>
    <name type="common">Nematode-trapping fungus</name>
    <name type="synonym">Trichothecium flagrans</name>
    <dbReference type="NCBI Taxonomy" id="97331"/>
    <lineage>
        <taxon>Eukaryota</taxon>
        <taxon>Fungi</taxon>
        <taxon>Dikarya</taxon>
        <taxon>Ascomycota</taxon>
        <taxon>Pezizomycotina</taxon>
        <taxon>Orbiliomycetes</taxon>
        <taxon>Orbiliales</taxon>
        <taxon>Orbiliaceae</taxon>
        <taxon>Arthrobotrys</taxon>
    </lineage>
</organism>
<dbReference type="RefSeq" id="XP_067487990.1">
    <property type="nucleotide sequence ID" value="XM_067636365.1"/>
</dbReference>
<feature type="compositionally biased region" description="Acidic residues" evidence="1">
    <location>
        <begin position="119"/>
        <end position="130"/>
    </location>
</feature>
<dbReference type="Proteomes" id="UP000283090">
    <property type="component" value="Unassembled WGS sequence"/>
</dbReference>
<sequence length="261" mass="29258">MSSGYSDTEGSQYADTVVHNRLWENQSYVTSLDNQEDYFTRAPLSKVDGVAPSAPIRMTVVEPIPEDEELEPTREGQRGFTPFTHPTDLNGVDSRRVYSALMKSLTQKFSNRGPANETIVEETEPQDEEEPRLSRLSNENARPPSPRVLMEKSPENRKPLSEIVLRTNNTIAVVEEEEETAVPPTPIISVGVKWIRSDDAPFNQIAQQHEVWQEEAAVGSRDEAVVVAALRQLNISNVEKKKGRYGGTGEVSYCWWEVAGE</sequence>
<dbReference type="AlphaFoldDB" id="A0A436ZUP2"/>